<dbReference type="AlphaFoldDB" id="A0A7G6VR60"/>
<dbReference type="GO" id="GO:0015833">
    <property type="term" value="P:peptide transport"/>
    <property type="evidence" value="ECO:0007669"/>
    <property type="project" value="TreeGrafter"/>
</dbReference>
<evidence type="ECO:0000256" key="5">
    <source>
        <dbReference type="SAM" id="Phobius"/>
    </source>
</evidence>
<name>A0A7G6VR60_9SPHN</name>
<dbReference type="Gene3D" id="3.40.190.10">
    <property type="entry name" value="Periplasmic binding protein-like II"/>
    <property type="match status" value="1"/>
</dbReference>
<evidence type="ECO:0000256" key="1">
    <source>
        <dbReference type="ARBA" id="ARBA00004418"/>
    </source>
</evidence>
<reference evidence="7 8" key="1">
    <citation type="submission" date="2020-08" db="EMBL/GenBank/DDBJ databases">
        <authorList>
            <person name="Liu G."/>
            <person name="Sun C."/>
        </authorList>
    </citation>
    <scope>NUCLEOTIDE SEQUENCE [LARGE SCALE GENOMIC DNA]</scope>
    <source>
        <strain evidence="7 8">OT19</strain>
    </source>
</reference>
<feature type="domain" description="Solute-binding protein family 5" evidence="6">
    <location>
        <begin position="96"/>
        <end position="477"/>
    </location>
</feature>
<dbReference type="Gene3D" id="3.90.76.10">
    <property type="entry name" value="Dipeptide-binding Protein, Domain 1"/>
    <property type="match status" value="1"/>
</dbReference>
<dbReference type="InterPro" id="IPR030678">
    <property type="entry name" value="Peptide/Ni-bd"/>
</dbReference>
<proteinExistence type="inferred from homology"/>
<sequence length="566" mass="63573">MNEQHAAVTSNLSRARNPILRAFAILSLIASAGLLAACGSGERFTDEAARDGILLFGNGSEPKGLDPHLVTGVPENKIISALLEGLIAYHPTDDLQPEPGMAESWESNDDFSQWTFHLRDAKWSNGDPVRASDFVYSWERMLTPELGAEYAEMLYILKGGEAFHQGRTDDFSTVGVKALDDRTLQVTLEGPAPYFLNMLKHYSWFPVNPRVVEAHGGMADRQSGWSTLENYVGNGPFVLDDWVTNQIIKVRKSPTYWDRDTVKLNGVNFYPVENVTTEETMFRGGRLHLTNTVTPDKIPVFLEKMPGEMMIEPYMGSYFYRINVTRKPFDDVRVRKALAYSIDKKLLVDKVTKGGQIPATGFVPPGLKGYETSDAAEFQPELARRLLAEAGYPGGRGFPDVEILINTNEAHRKIAEAMQAMWRTELGVEIGIYNQEWKVYLDSQSSLDYDLVRAGWIADYAYPSTFLDIFTTGNGNNDTGWSNPRYDALIARARTAATEEQRMAILQQAEEVLMEDMPIIPIYWYTRTYLKSPLIEGWHPKVLDNHPLKYVSLKAPPMPDAPPPAE</sequence>
<feature type="transmembrane region" description="Helical" evidence="5">
    <location>
        <begin position="19"/>
        <end position="37"/>
    </location>
</feature>
<protein>
    <submittedName>
        <fullName evidence="7">Peptide ABC transporter substrate-binding protein</fullName>
    </submittedName>
</protein>
<dbReference type="GO" id="GO:0030288">
    <property type="term" value="C:outer membrane-bounded periplasmic space"/>
    <property type="evidence" value="ECO:0007669"/>
    <property type="project" value="UniProtKB-ARBA"/>
</dbReference>
<dbReference type="PANTHER" id="PTHR30290:SF10">
    <property type="entry name" value="PERIPLASMIC OLIGOPEPTIDE-BINDING PROTEIN-RELATED"/>
    <property type="match status" value="1"/>
</dbReference>
<keyword evidence="3" id="KW-0813">Transport</keyword>
<keyword evidence="4" id="KW-0732">Signal</keyword>
<dbReference type="Pfam" id="PF00496">
    <property type="entry name" value="SBP_bac_5"/>
    <property type="match status" value="1"/>
</dbReference>
<keyword evidence="5" id="KW-0812">Transmembrane</keyword>
<accession>A0A7G6VR60</accession>
<organism evidence="7 8">
    <name type="scientific">Croceicoccus marinus</name>
    <dbReference type="NCBI Taxonomy" id="450378"/>
    <lineage>
        <taxon>Bacteria</taxon>
        <taxon>Pseudomonadati</taxon>
        <taxon>Pseudomonadota</taxon>
        <taxon>Alphaproteobacteria</taxon>
        <taxon>Sphingomonadales</taxon>
        <taxon>Erythrobacteraceae</taxon>
        <taxon>Croceicoccus</taxon>
    </lineage>
</organism>
<dbReference type="RefSeq" id="WP_185883525.1">
    <property type="nucleotide sequence ID" value="NZ_CP060052.1"/>
</dbReference>
<dbReference type="Proteomes" id="UP000515297">
    <property type="component" value="Chromosome"/>
</dbReference>
<evidence type="ECO:0000313" key="7">
    <source>
        <dbReference type="EMBL" id="QNE04225.1"/>
    </source>
</evidence>
<dbReference type="FunFam" id="3.10.105.10:FF:000001">
    <property type="entry name" value="Oligopeptide ABC transporter, oligopeptide-binding protein"/>
    <property type="match status" value="1"/>
</dbReference>
<evidence type="ECO:0000256" key="3">
    <source>
        <dbReference type="ARBA" id="ARBA00022448"/>
    </source>
</evidence>
<dbReference type="GO" id="GO:0043190">
    <property type="term" value="C:ATP-binding cassette (ABC) transporter complex"/>
    <property type="evidence" value="ECO:0007669"/>
    <property type="project" value="InterPro"/>
</dbReference>
<evidence type="ECO:0000256" key="2">
    <source>
        <dbReference type="ARBA" id="ARBA00005695"/>
    </source>
</evidence>
<dbReference type="GO" id="GO:1904680">
    <property type="term" value="F:peptide transmembrane transporter activity"/>
    <property type="evidence" value="ECO:0007669"/>
    <property type="project" value="TreeGrafter"/>
</dbReference>
<dbReference type="InterPro" id="IPR000914">
    <property type="entry name" value="SBP_5_dom"/>
</dbReference>
<evidence type="ECO:0000256" key="4">
    <source>
        <dbReference type="ARBA" id="ARBA00022729"/>
    </source>
</evidence>
<comment type="subcellular location">
    <subcellularLocation>
        <location evidence="1">Periplasm</location>
    </subcellularLocation>
</comment>
<dbReference type="InterPro" id="IPR039424">
    <property type="entry name" value="SBP_5"/>
</dbReference>
<keyword evidence="5" id="KW-0472">Membrane</keyword>
<dbReference type="FunFam" id="3.90.76.10:FF:000001">
    <property type="entry name" value="Oligopeptide ABC transporter substrate-binding protein"/>
    <property type="match status" value="1"/>
</dbReference>
<dbReference type="EMBL" id="CP060052">
    <property type="protein sequence ID" value="QNE04225.1"/>
    <property type="molecule type" value="Genomic_DNA"/>
</dbReference>
<dbReference type="Gene3D" id="3.10.105.10">
    <property type="entry name" value="Dipeptide-binding Protein, Domain 3"/>
    <property type="match status" value="1"/>
</dbReference>
<gene>
    <name evidence="7" type="ORF">H4O24_09480</name>
</gene>
<evidence type="ECO:0000313" key="8">
    <source>
        <dbReference type="Proteomes" id="UP000515297"/>
    </source>
</evidence>
<dbReference type="PIRSF" id="PIRSF002741">
    <property type="entry name" value="MppA"/>
    <property type="match status" value="1"/>
</dbReference>
<evidence type="ECO:0000259" key="6">
    <source>
        <dbReference type="Pfam" id="PF00496"/>
    </source>
</evidence>
<keyword evidence="5" id="KW-1133">Transmembrane helix</keyword>
<dbReference type="PANTHER" id="PTHR30290">
    <property type="entry name" value="PERIPLASMIC BINDING COMPONENT OF ABC TRANSPORTER"/>
    <property type="match status" value="1"/>
</dbReference>
<dbReference type="SUPFAM" id="SSF53850">
    <property type="entry name" value="Periplasmic binding protein-like II"/>
    <property type="match status" value="1"/>
</dbReference>
<comment type="similarity">
    <text evidence="2">Belongs to the bacterial solute-binding protein 5 family.</text>
</comment>
<dbReference type="CDD" id="cd08504">
    <property type="entry name" value="PBP2_OppA"/>
    <property type="match status" value="1"/>
</dbReference>